<dbReference type="InterPro" id="IPR053137">
    <property type="entry name" value="NLR-like"/>
</dbReference>
<accession>A0A319CYD8</accession>
<reference evidence="3 4" key="1">
    <citation type="submission" date="2018-02" db="EMBL/GenBank/DDBJ databases">
        <title>The genomes of Aspergillus section Nigri reveals drivers in fungal speciation.</title>
        <authorList>
            <consortium name="DOE Joint Genome Institute"/>
            <person name="Vesth T.C."/>
            <person name="Nybo J."/>
            <person name="Theobald S."/>
            <person name="Brandl J."/>
            <person name="Frisvad J.C."/>
            <person name="Nielsen K.F."/>
            <person name="Lyhne E.K."/>
            <person name="Kogle M.E."/>
            <person name="Kuo A."/>
            <person name="Riley R."/>
            <person name="Clum A."/>
            <person name="Nolan M."/>
            <person name="Lipzen A."/>
            <person name="Salamov A."/>
            <person name="Henrissat B."/>
            <person name="Wiebenga A."/>
            <person name="De vries R.P."/>
            <person name="Grigoriev I.V."/>
            <person name="Mortensen U.H."/>
            <person name="Andersen M.R."/>
            <person name="Baker S.E."/>
        </authorList>
    </citation>
    <scope>NUCLEOTIDE SEQUENCE [LARGE SCALE GENOMIC DNA]</scope>
    <source>
        <strain evidence="3 4">CBS 707.79</strain>
    </source>
</reference>
<dbReference type="STRING" id="1448320.A0A319CYD8"/>
<dbReference type="Gene3D" id="1.25.40.20">
    <property type="entry name" value="Ankyrin repeat-containing domain"/>
    <property type="match status" value="1"/>
</dbReference>
<dbReference type="SUPFAM" id="SSF48403">
    <property type="entry name" value="Ankyrin repeat"/>
    <property type="match status" value="1"/>
</dbReference>
<name>A0A319CYD8_9EURO</name>
<gene>
    <name evidence="3" type="ORF">BO71DRAFT_443982</name>
</gene>
<evidence type="ECO:0000259" key="2">
    <source>
        <dbReference type="Pfam" id="PF22939"/>
    </source>
</evidence>
<dbReference type="GO" id="GO:0009116">
    <property type="term" value="P:nucleoside metabolic process"/>
    <property type="evidence" value="ECO:0007669"/>
    <property type="project" value="InterPro"/>
</dbReference>
<dbReference type="AlphaFoldDB" id="A0A319CYD8"/>
<proteinExistence type="predicted"/>
<dbReference type="PANTHER" id="PTHR46082">
    <property type="entry name" value="ATP/GTP-BINDING PROTEIN-RELATED"/>
    <property type="match status" value="1"/>
</dbReference>
<keyword evidence="4" id="KW-1185">Reference proteome</keyword>
<dbReference type="PROSITE" id="PS50297">
    <property type="entry name" value="ANK_REP_REGION"/>
    <property type="match status" value="1"/>
</dbReference>
<dbReference type="PROSITE" id="PS50088">
    <property type="entry name" value="ANK_REPEAT"/>
    <property type="match status" value="1"/>
</dbReference>
<dbReference type="Proteomes" id="UP000247810">
    <property type="component" value="Unassembled WGS sequence"/>
</dbReference>
<sequence length="764" mass="86482">MEPKARTHADYTVGLVCTLPKEQTAAIAMLDGHHDDLPNPLHDHNAYTLGLMSKHNVVIRPWQPGCYRPFPSIRFGLMVGIGGGVPPKVRLGDVVVSTPAEGFPGWSKWDMGKAEHGDTFRQTGALNNTPSAILTALTKLESKHHLKESFISRYLEELVVKWPKLALKYARSEALEDVWFEADYSHCTSDNRLVGSNRGRKRTYDNQIIKQEGMNCRFCDRKRTLKREPRDMLVHYGMIPSGNQVIKDAAFRDKINARLGGNILCFEMNAAGLMNGFPCVVVRGICDYCDSLKNKGLQEHAAAVAAAFTKELLSVIPPTRFDPVYAGGKVRIKCSRAFAKSSLDQYRNSIRCWLSPIDYETVQSDVYRNYQEGTDKWFFDNPEFTSDNVTRKELLMELSQLQQISDTRVMLTSRTNIRPEHLRYSLLTIHADKEDIQRCRRSQIRHLSRVVEGDEALQYEIQTRILDLANGMFLLARLYISSLRGEETKKSIQLELDQMEEGYQGLDQAYHSAFKRIENDLAKALLSWVVCTKRVLTAAELLHTIAIDPDTTYLDKANFCNLQEIVSSCAGLVVVDPISNNVRAVHSTAKDYFQQKASEYFPDAHINITVSCLTYLGYEDFKSGACPSDESFQARLQQYPLLNYASRYWTYHAQGMEINVEELAIVVLEDNKKVPASKGPDWIHRVDSSQRTPLSYAAERGHVRAVSLLIKKGVKIDSPDKTGGTALHYSAWKGHDTIVSLFGEERRRHQRPGFWLGHSIDVGH</sequence>
<dbReference type="Gene3D" id="3.40.50.1580">
    <property type="entry name" value="Nucleoside phosphorylase domain"/>
    <property type="match status" value="1"/>
</dbReference>
<protein>
    <submittedName>
        <fullName evidence="3">Purine and uridine phosphorylase</fullName>
    </submittedName>
</protein>
<dbReference type="GO" id="GO:0003824">
    <property type="term" value="F:catalytic activity"/>
    <property type="evidence" value="ECO:0007669"/>
    <property type="project" value="InterPro"/>
</dbReference>
<organism evidence="3 4">
    <name type="scientific">Aspergillus ellipticus CBS 707.79</name>
    <dbReference type="NCBI Taxonomy" id="1448320"/>
    <lineage>
        <taxon>Eukaryota</taxon>
        <taxon>Fungi</taxon>
        <taxon>Dikarya</taxon>
        <taxon>Ascomycota</taxon>
        <taxon>Pezizomycotina</taxon>
        <taxon>Eurotiomycetes</taxon>
        <taxon>Eurotiomycetidae</taxon>
        <taxon>Eurotiales</taxon>
        <taxon>Aspergillaceae</taxon>
        <taxon>Aspergillus</taxon>
        <taxon>Aspergillus subgen. Circumdati</taxon>
    </lineage>
</organism>
<dbReference type="Pfam" id="PF22939">
    <property type="entry name" value="WHD_GPIID"/>
    <property type="match status" value="1"/>
</dbReference>
<feature type="repeat" description="ANK" evidence="1">
    <location>
        <begin position="689"/>
        <end position="721"/>
    </location>
</feature>
<evidence type="ECO:0000313" key="4">
    <source>
        <dbReference type="Proteomes" id="UP000247810"/>
    </source>
</evidence>
<dbReference type="Pfam" id="PF12796">
    <property type="entry name" value="Ank_2"/>
    <property type="match status" value="1"/>
</dbReference>
<dbReference type="SUPFAM" id="SSF53167">
    <property type="entry name" value="Purine and uridine phosphorylases"/>
    <property type="match status" value="1"/>
</dbReference>
<keyword evidence="1" id="KW-0040">ANK repeat</keyword>
<dbReference type="InterPro" id="IPR035994">
    <property type="entry name" value="Nucleoside_phosphorylase_sf"/>
</dbReference>
<evidence type="ECO:0000256" key="1">
    <source>
        <dbReference type="PROSITE-ProRule" id="PRU00023"/>
    </source>
</evidence>
<dbReference type="EMBL" id="KZ825987">
    <property type="protein sequence ID" value="PYH90325.1"/>
    <property type="molecule type" value="Genomic_DNA"/>
</dbReference>
<dbReference type="InterPro" id="IPR054471">
    <property type="entry name" value="GPIID_WHD"/>
</dbReference>
<feature type="domain" description="GPI inositol-deacylase winged helix" evidence="2">
    <location>
        <begin position="520"/>
        <end position="595"/>
    </location>
</feature>
<evidence type="ECO:0000313" key="3">
    <source>
        <dbReference type="EMBL" id="PYH90325.1"/>
    </source>
</evidence>
<dbReference type="InterPro" id="IPR036770">
    <property type="entry name" value="Ankyrin_rpt-contain_sf"/>
</dbReference>
<dbReference type="InterPro" id="IPR002110">
    <property type="entry name" value="Ankyrin_rpt"/>
</dbReference>
<dbReference type="SMART" id="SM00248">
    <property type="entry name" value="ANK"/>
    <property type="match status" value="2"/>
</dbReference>
<dbReference type="OrthoDB" id="195446at2759"/>
<dbReference type="PANTHER" id="PTHR46082:SF11">
    <property type="entry name" value="AAA+ ATPASE DOMAIN-CONTAINING PROTEIN-RELATED"/>
    <property type="match status" value="1"/>
</dbReference>
<dbReference type="VEuPathDB" id="FungiDB:BO71DRAFT_443982"/>